<geneLocation type="plasmid" evidence="2 3">
    <name>pMNOD02</name>
</geneLocation>
<feature type="region of interest" description="Disordered" evidence="1">
    <location>
        <begin position="137"/>
        <end position="200"/>
    </location>
</feature>
<gene>
    <name evidence="2" type="ordered locus">Mnod_8139</name>
</gene>
<evidence type="ECO:0000313" key="2">
    <source>
        <dbReference type="EMBL" id="ACL63121.1"/>
    </source>
</evidence>
<keyword evidence="3" id="KW-1185">Reference proteome</keyword>
<reference evidence="3" key="1">
    <citation type="submission" date="2009-01" db="EMBL/GenBank/DDBJ databases">
        <title>Complete sequence of plasmid 2 of Methylobacterium nodulans ORS 2060.</title>
        <authorList>
            <consortium name="US DOE Joint Genome Institute"/>
            <person name="Lucas S."/>
            <person name="Copeland A."/>
            <person name="Lapidus A."/>
            <person name="Glavina del Rio T."/>
            <person name="Dalin E."/>
            <person name="Tice H."/>
            <person name="Bruce D."/>
            <person name="Goodwin L."/>
            <person name="Pitluck S."/>
            <person name="Sims D."/>
            <person name="Brettin T."/>
            <person name="Detter J.C."/>
            <person name="Han C."/>
            <person name="Larimer F."/>
            <person name="Land M."/>
            <person name="Hauser L."/>
            <person name="Kyrpides N."/>
            <person name="Ivanova N."/>
            <person name="Marx C.J."/>
            <person name="Richardson P."/>
        </authorList>
    </citation>
    <scope>NUCLEOTIDE SEQUENCE [LARGE SCALE GENOMIC DNA]</scope>
    <source>
        <strain evidence="3">LMG 21967 / CNCM I-2342 / ORS 2060</strain>
        <plasmid evidence="3">Plasmid pMNOD02</plasmid>
    </source>
</reference>
<proteinExistence type="predicted"/>
<protein>
    <submittedName>
        <fullName evidence="2">Uncharacterized protein</fullName>
    </submittedName>
</protein>
<dbReference type="KEGG" id="mno:Mnod_8139"/>
<dbReference type="AlphaFoldDB" id="B8IX80"/>
<name>B8IX80_METNO</name>
<sequence>MVKLAVMNQPSAGSPGACLKQTCCGDRCHDPPAARARAAGMGDSPAGCPAARRREGDDCAAVPPRREAGSQRCRREARRTLVRAHRSNAAGTREANVMTEPSSVRHLADYELLWGVAASGGGADGRVAPAPLVDLRLPGRHEPRRHGEPLQRSYRRSSVPEGRPRHDCILGGWGTQECPRPRLWRAPRSSSPVQVRQHYS</sequence>
<evidence type="ECO:0000256" key="1">
    <source>
        <dbReference type="SAM" id="MobiDB-lite"/>
    </source>
</evidence>
<dbReference type="Proteomes" id="UP000008207">
    <property type="component" value="Plasmid pMNOD02"/>
</dbReference>
<organism evidence="2 3">
    <name type="scientific">Methylobacterium nodulans (strain LMG 21967 / CNCM I-2342 / ORS 2060)</name>
    <dbReference type="NCBI Taxonomy" id="460265"/>
    <lineage>
        <taxon>Bacteria</taxon>
        <taxon>Pseudomonadati</taxon>
        <taxon>Pseudomonadota</taxon>
        <taxon>Alphaproteobacteria</taxon>
        <taxon>Hyphomicrobiales</taxon>
        <taxon>Methylobacteriaceae</taxon>
        <taxon>Methylobacterium</taxon>
    </lineage>
</organism>
<evidence type="ECO:0000313" key="3">
    <source>
        <dbReference type="Proteomes" id="UP000008207"/>
    </source>
</evidence>
<dbReference type="HOGENOM" id="CLU_1364889_0_0_5"/>
<feature type="compositionally biased region" description="Basic and acidic residues" evidence="1">
    <location>
        <begin position="137"/>
        <end position="149"/>
    </location>
</feature>
<accession>B8IX80</accession>
<keyword evidence="2" id="KW-0614">Plasmid</keyword>
<dbReference type="EMBL" id="CP001351">
    <property type="protein sequence ID" value="ACL63121.1"/>
    <property type="molecule type" value="Genomic_DNA"/>
</dbReference>